<gene>
    <name evidence="1" type="ORF">DD924_20675</name>
</gene>
<dbReference type="AlphaFoldDB" id="A0A317Z3U2"/>
<dbReference type="SUPFAM" id="SSF55729">
    <property type="entry name" value="Acyl-CoA N-acyltransferases (Nat)"/>
    <property type="match status" value="1"/>
</dbReference>
<dbReference type="EMBL" id="QEIV01002678">
    <property type="protein sequence ID" value="PWZ93146.1"/>
    <property type="molecule type" value="Genomic_DNA"/>
</dbReference>
<accession>A0A317Z3U2</accession>
<organism evidence="1 2">
    <name type="scientific">Staphylococcus pseudintermedius</name>
    <dbReference type="NCBI Taxonomy" id="283734"/>
    <lineage>
        <taxon>Bacteria</taxon>
        <taxon>Bacillati</taxon>
        <taxon>Bacillota</taxon>
        <taxon>Bacilli</taxon>
        <taxon>Bacillales</taxon>
        <taxon>Staphylococcaceae</taxon>
        <taxon>Staphylococcus</taxon>
        <taxon>Staphylococcus intermedius group</taxon>
    </lineage>
</organism>
<keyword evidence="1" id="KW-0808">Transferase</keyword>
<dbReference type="InterPro" id="IPR016181">
    <property type="entry name" value="Acyl_CoA_acyltransferase"/>
</dbReference>
<comment type="caution">
    <text evidence="1">The sequence shown here is derived from an EMBL/GenBank/DDBJ whole genome shotgun (WGS) entry which is preliminary data.</text>
</comment>
<sequence>IKVYGEVYEMNSRCKKMLDKCGFVCEGELKKHKRLKDTFINVSIYSKFL</sequence>
<protein>
    <submittedName>
        <fullName evidence="1">N-acetyltransferase</fullName>
    </submittedName>
</protein>
<dbReference type="STRING" id="937773.SPSINT_0443"/>
<reference evidence="1 2" key="1">
    <citation type="journal article" date="2018" name="Vet. Microbiol.">
        <title>Clonal diversity and geographic distribution of methicillin-resistant Staphylococcus pseudintermedius from Australian animals: Discovery of novel sequence types.</title>
        <authorList>
            <person name="Worthing K.A."/>
            <person name="Abraham S."/>
            <person name="Coombs G.W."/>
            <person name="Pang S."/>
            <person name="Saputra S."/>
            <person name="Jordan D."/>
            <person name="Trott D.J."/>
            <person name="Norris J.M."/>
        </authorList>
    </citation>
    <scope>NUCLEOTIDE SEQUENCE [LARGE SCALE GENOMIC DNA]</scope>
    <source>
        <strain evidence="1 2">ST71 3</strain>
    </source>
</reference>
<dbReference type="GO" id="GO:0016740">
    <property type="term" value="F:transferase activity"/>
    <property type="evidence" value="ECO:0007669"/>
    <property type="project" value="UniProtKB-KW"/>
</dbReference>
<proteinExistence type="predicted"/>
<dbReference type="Gene3D" id="3.40.630.30">
    <property type="match status" value="1"/>
</dbReference>
<name>A0A317Z3U2_STAPS</name>
<evidence type="ECO:0000313" key="2">
    <source>
        <dbReference type="Proteomes" id="UP000246351"/>
    </source>
</evidence>
<evidence type="ECO:0000313" key="1">
    <source>
        <dbReference type="EMBL" id="PWZ93146.1"/>
    </source>
</evidence>
<feature type="non-terminal residue" evidence="1">
    <location>
        <position position="1"/>
    </location>
</feature>
<dbReference type="Proteomes" id="UP000246351">
    <property type="component" value="Unassembled WGS sequence"/>
</dbReference>